<dbReference type="PRINTS" id="PR00455">
    <property type="entry name" value="HTHTETR"/>
</dbReference>
<dbReference type="Proteomes" id="UP001197247">
    <property type="component" value="Unassembled WGS sequence"/>
</dbReference>
<dbReference type="Gene3D" id="1.10.10.60">
    <property type="entry name" value="Homeodomain-like"/>
    <property type="match status" value="1"/>
</dbReference>
<reference evidence="6 7" key="1">
    <citation type="submission" date="2021-05" db="EMBL/GenBank/DDBJ databases">
        <title>Kineosporia and Streptomyces sp. nov. two new marine actinobacteria isolated from Coral.</title>
        <authorList>
            <person name="Buangrab K."/>
            <person name="Sutthacheep M."/>
            <person name="Yeemin T."/>
            <person name="Harunari E."/>
            <person name="Igarashi Y."/>
            <person name="Kanchanasin P."/>
            <person name="Tanasupawat S."/>
            <person name="Phongsopitanun W."/>
        </authorList>
    </citation>
    <scope>NUCLEOTIDE SEQUENCE [LARGE SCALE GENOMIC DNA]</scope>
    <source>
        <strain evidence="6 7">J2-2</strain>
    </source>
</reference>
<evidence type="ECO:0000256" key="2">
    <source>
        <dbReference type="ARBA" id="ARBA00023125"/>
    </source>
</evidence>
<dbReference type="Gene3D" id="1.10.357.10">
    <property type="entry name" value="Tetracycline Repressor, domain 2"/>
    <property type="match status" value="1"/>
</dbReference>
<name>A0ABS5TCH9_9ACTN</name>
<dbReference type="SUPFAM" id="SSF48498">
    <property type="entry name" value="Tetracyclin repressor-like, C-terminal domain"/>
    <property type="match status" value="1"/>
</dbReference>
<keyword evidence="7" id="KW-1185">Reference proteome</keyword>
<dbReference type="InterPro" id="IPR001647">
    <property type="entry name" value="HTH_TetR"/>
</dbReference>
<feature type="DNA-binding region" description="H-T-H motif" evidence="4">
    <location>
        <begin position="29"/>
        <end position="48"/>
    </location>
</feature>
<proteinExistence type="predicted"/>
<dbReference type="Pfam" id="PF00440">
    <property type="entry name" value="TetR_N"/>
    <property type="match status" value="1"/>
</dbReference>
<keyword evidence="2 4" id="KW-0238">DNA-binding</keyword>
<dbReference type="InterPro" id="IPR009057">
    <property type="entry name" value="Homeodomain-like_sf"/>
</dbReference>
<dbReference type="PROSITE" id="PS50977">
    <property type="entry name" value="HTH_TETR_2"/>
    <property type="match status" value="1"/>
</dbReference>
<accession>A0ABS5TCH9</accession>
<evidence type="ECO:0000313" key="7">
    <source>
        <dbReference type="Proteomes" id="UP001197247"/>
    </source>
</evidence>
<gene>
    <name evidence="6" type="ORF">KIH74_07585</name>
</gene>
<dbReference type="PANTHER" id="PTHR47506">
    <property type="entry name" value="TRANSCRIPTIONAL REGULATORY PROTEIN"/>
    <property type="match status" value="1"/>
</dbReference>
<evidence type="ECO:0000259" key="5">
    <source>
        <dbReference type="PROSITE" id="PS50977"/>
    </source>
</evidence>
<evidence type="ECO:0000313" key="6">
    <source>
        <dbReference type="EMBL" id="MBT0768782.1"/>
    </source>
</evidence>
<keyword evidence="3" id="KW-0804">Transcription</keyword>
<keyword evidence="1" id="KW-0805">Transcription regulation</keyword>
<dbReference type="EMBL" id="JAHBAY010000003">
    <property type="protein sequence ID" value="MBT0768782.1"/>
    <property type="molecule type" value="Genomic_DNA"/>
</dbReference>
<evidence type="ECO:0000256" key="1">
    <source>
        <dbReference type="ARBA" id="ARBA00023015"/>
    </source>
</evidence>
<evidence type="ECO:0000256" key="4">
    <source>
        <dbReference type="PROSITE-ProRule" id="PRU00335"/>
    </source>
</evidence>
<evidence type="ECO:0000256" key="3">
    <source>
        <dbReference type="ARBA" id="ARBA00023163"/>
    </source>
</evidence>
<dbReference type="InterPro" id="IPR036271">
    <property type="entry name" value="Tet_transcr_reg_TetR-rel_C_sf"/>
</dbReference>
<dbReference type="PANTHER" id="PTHR47506:SF1">
    <property type="entry name" value="HTH-TYPE TRANSCRIPTIONAL REGULATOR YJDC"/>
    <property type="match status" value="1"/>
</dbReference>
<dbReference type="SUPFAM" id="SSF46689">
    <property type="entry name" value="Homeodomain-like"/>
    <property type="match status" value="1"/>
</dbReference>
<sequence length="193" mass="20875">MARGKGFDDLTAVTAARDVFWERGYGSTSLAQLQAATGLSKSSLYETYGSKRDLFGRCAQNYLDLVIGPRIAPLETGDAGKDVLVRYFSDLAELFRTAPDRLARRGCLLLNTATDLNDLDAAAAGLVRDYRDRVRTAFLAVARRVRVADPEHRAELLTAGQIGLMVTSRLDPALAAGLADALAREVAGWEPVS</sequence>
<organism evidence="6 7">
    <name type="scientific">Kineosporia corallincola</name>
    <dbReference type="NCBI Taxonomy" id="2835133"/>
    <lineage>
        <taxon>Bacteria</taxon>
        <taxon>Bacillati</taxon>
        <taxon>Actinomycetota</taxon>
        <taxon>Actinomycetes</taxon>
        <taxon>Kineosporiales</taxon>
        <taxon>Kineosporiaceae</taxon>
        <taxon>Kineosporia</taxon>
    </lineage>
</organism>
<comment type="caution">
    <text evidence="6">The sequence shown here is derived from an EMBL/GenBank/DDBJ whole genome shotgun (WGS) entry which is preliminary data.</text>
</comment>
<dbReference type="RefSeq" id="WP_214155088.1">
    <property type="nucleotide sequence ID" value="NZ_JAHBAY010000003.1"/>
</dbReference>
<protein>
    <submittedName>
        <fullName evidence="6">TetR/AcrR family transcriptional regulator</fullName>
    </submittedName>
</protein>
<feature type="domain" description="HTH tetR-type" evidence="5">
    <location>
        <begin position="6"/>
        <end position="66"/>
    </location>
</feature>